<name>A0AC59Z8I2_RANTA</name>
<evidence type="ECO:0000313" key="1">
    <source>
        <dbReference type="EMBL" id="CAN0299751.1"/>
    </source>
</evidence>
<accession>A0AC59Z8I2</accession>
<evidence type="ECO:0000313" key="2">
    <source>
        <dbReference type="Proteomes" id="UP001162501"/>
    </source>
</evidence>
<dbReference type="Proteomes" id="UP001162501">
    <property type="component" value="Chromosome 25"/>
</dbReference>
<dbReference type="EMBL" id="OX596109">
    <property type="protein sequence ID" value="CAN0299751.1"/>
    <property type="molecule type" value="Genomic_DNA"/>
</dbReference>
<gene>
    <name evidence="1" type="ORF">MRATA1EN22A_LOCUS15197</name>
</gene>
<sequence>MGQRHLPGLAKASSAPPRAVPGESRPRGGRRLPSLLARQSGRASRLRALPWAVPARIPLLGCRRLPTPRLQWAWAASHPISCVPPLLAGPGHLGESRNLFLKLQKTKGGIMSTIAAFYGGKSILITGATGFLGKVLMEKLFRTSPDLKVIYILVRPKEGQTLQQRVFQVLDSKLFEKVKEVCPNVHEKIRAISADLNQNDFAISKEDVQELLSHTNIIFHCAATVRFDDHLRHAVQLNVTATQQLLLMASQMPKLEAFIHISTAFSNCNLKHIDEVVYPCPVEPKKIIDSMEWLDDAIIDEITPKLIGDRPNTYTYTKALGEVVVQQEGGGLNIAIVRPSIMGATWQEPFPGWVDNLNGPSGLIIAAGKGFLRSIRATPMAVADLIPADTVVNLTLAVGWYTAVHRPKSTLVYHCTSGNLNPCNWGKMGFQVLATFEKIPFERAFRRPNADFTTNNISTHYWNAVSHRAPAIIYDFYLRLTGRKPRMTKLMNRLLRTVSMLEYFINRSWEWSTHNTEMLMSELSPEDQRVFNFDVRQLNWLEYIENYVLGVKKYLLKEDMAGIPEAKQHLKRLRNIHYLFNTALFLIVWRLLIARSQVARNVWFFIVSFCYKFLSYFRASSTLKV</sequence>
<proteinExistence type="predicted"/>
<reference evidence="1" key="1">
    <citation type="submission" date="2023-05" db="EMBL/GenBank/DDBJ databases">
        <authorList>
            <consortium name="ELIXIR-Norway"/>
        </authorList>
    </citation>
    <scope>NUCLEOTIDE SEQUENCE</scope>
</reference>
<reference evidence="1" key="2">
    <citation type="submission" date="2025-03" db="EMBL/GenBank/DDBJ databases">
        <authorList>
            <consortium name="ELIXIR-Norway"/>
            <consortium name="Elixir Norway"/>
        </authorList>
    </citation>
    <scope>NUCLEOTIDE SEQUENCE</scope>
</reference>
<protein>
    <submittedName>
        <fullName evidence="1">Uncharacterized protein</fullName>
    </submittedName>
</protein>
<organism evidence="1 2">
    <name type="scientific">Rangifer tarandus platyrhynchus</name>
    <name type="common">Svalbard reindeer</name>
    <dbReference type="NCBI Taxonomy" id="3082113"/>
    <lineage>
        <taxon>Eukaryota</taxon>
        <taxon>Metazoa</taxon>
        <taxon>Chordata</taxon>
        <taxon>Craniata</taxon>
        <taxon>Vertebrata</taxon>
        <taxon>Euteleostomi</taxon>
        <taxon>Mammalia</taxon>
        <taxon>Eutheria</taxon>
        <taxon>Laurasiatheria</taxon>
        <taxon>Artiodactyla</taxon>
        <taxon>Ruminantia</taxon>
        <taxon>Pecora</taxon>
        <taxon>Cervidae</taxon>
        <taxon>Odocoileinae</taxon>
        <taxon>Rangifer</taxon>
    </lineage>
</organism>